<organism evidence="1">
    <name type="scientific">Arundo donax</name>
    <name type="common">Giant reed</name>
    <name type="synonym">Donax arundinaceus</name>
    <dbReference type="NCBI Taxonomy" id="35708"/>
    <lineage>
        <taxon>Eukaryota</taxon>
        <taxon>Viridiplantae</taxon>
        <taxon>Streptophyta</taxon>
        <taxon>Embryophyta</taxon>
        <taxon>Tracheophyta</taxon>
        <taxon>Spermatophyta</taxon>
        <taxon>Magnoliopsida</taxon>
        <taxon>Liliopsida</taxon>
        <taxon>Poales</taxon>
        <taxon>Poaceae</taxon>
        <taxon>PACMAD clade</taxon>
        <taxon>Arundinoideae</taxon>
        <taxon>Arundineae</taxon>
        <taxon>Arundo</taxon>
    </lineage>
</organism>
<dbReference type="AlphaFoldDB" id="A0A0A9HUL4"/>
<sequence>MPRSTLNLWGQQFQNLDLRMVLET</sequence>
<dbReference type="EMBL" id="GBRH01158372">
    <property type="protein sequence ID" value="JAE39524.1"/>
    <property type="molecule type" value="Transcribed_RNA"/>
</dbReference>
<reference evidence="1" key="1">
    <citation type="submission" date="2014-09" db="EMBL/GenBank/DDBJ databases">
        <authorList>
            <person name="Magalhaes I.L.F."/>
            <person name="Oliveira U."/>
            <person name="Santos F.R."/>
            <person name="Vidigal T.H.D.A."/>
            <person name="Brescovit A.D."/>
            <person name="Santos A.J."/>
        </authorList>
    </citation>
    <scope>NUCLEOTIDE SEQUENCE</scope>
    <source>
        <tissue evidence="1">Shoot tissue taken approximately 20 cm above the soil surface</tissue>
    </source>
</reference>
<protein>
    <submittedName>
        <fullName evidence="1">Uncharacterized protein</fullName>
    </submittedName>
</protein>
<evidence type="ECO:0000313" key="1">
    <source>
        <dbReference type="EMBL" id="JAE39524.1"/>
    </source>
</evidence>
<proteinExistence type="predicted"/>
<name>A0A0A9HUL4_ARUDO</name>
<reference evidence="1" key="2">
    <citation type="journal article" date="2015" name="Data Brief">
        <title>Shoot transcriptome of the giant reed, Arundo donax.</title>
        <authorList>
            <person name="Barrero R.A."/>
            <person name="Guerrero F.D."/>
            <person name="Moolhuijzen P."/>
            <person name="Goolsby J.A."/>
            <person name="Tidwell J."/>
            <person name="Bellgard S.E."/>
            <person name="Bellgard M.I."/>
        </authorList>
    </citation>
    <scope>NUCLEOTIDE SEQUENCE</scope>
    <source>
        <tissue evidence="1">Shoot tissue taken approximately 20 cm above the soil surface</tissue>
    </source>
</reference>
<accession>A0A0A9HUL4</accession>